<gene>
    <name evidence="4" type="ORF">SS50377_18978</name>
    <name evidence="5" type="ORF">SS50377_28544</name>
</gene>
<dbReference type="InterPro" id="IPR001380">
    <property type="entry name" value="Ribosomal_eL13"/>
</dbReference>
<evidence type="ECO:0000313" key="4">
    <source>
        <dbReference type="EMBL" id="EST41625.1"/>
    </source>
</evidence>
<organism evidence="4">
    <name type="scientific">Spironucleus salmonicida</name>
    <dbReference type="NCBI Taxonomy" id="348837"/>
    <lineage>
        <taxon>Eukaryota</taxon>
        <taxon>Metamonada</taxon>
        <taxon>Diplomonadida</taxon>
        <taxon>Hexamitidae</taxon>
        <taxon>Hexamitinae</taxon>
        <taxon>Spironucleus</taxon>
    </lineage>
</organism>
<accession>V6LAZ2</accession>
<sequence length="198" mass="22426">MAGHNLAFSTQKRQKCQRKGPSLVKTWFNQPFRAQARRAARVLKAKHAFPRPTSTLRPVVTSCSIKHNLKQREGRGFSIAELKAVGMTPIRARQVGISVDARRINKSEISLKRNVDRLNAYNSKIVIFKKDASAEEIKAATQVCKPMTFKMSAPVIATAKVADFPKMECYAAMQELRNLRSKHRFSNEKARRDSKSKK</sequence>
<dbReference type="GO" id="GO:0003735">
    <property type="term" value="F:structural constituent of ribosome"/>
    <property type="evidence" value="ECO:0007669"/>
    <property type="project" value="InterPro"/>
</dbReference>
<dbReference type="GO" id="GO:0022625">
    <property type="term" value="C:cytosolic large ribosomal subunit"/>
    <property type="evidence" value="ECO:0007669"/>
    <property type="project" value="TreeGrafter"/>
</dbReference>
<reference evidence="4 5" key="1">
    <citation type="journal article" date="2014" name="PLoS Genet.">
        <title>The Genome of Spironucleus salmonicida Highlights a Fish Pathogen Adapted to Fluctuating Environments.</title>
        <authorList>
            <person name="Xu F."/>
            <person name="Jerlstrom-Hultqvist J."/>
            <person name="Einarsson E."/>
            <person name="Astvaldsson A."/>
            <person name="Svard S.G."/>
            <person name="Andersson J.O."/>
        </authorList>
    </citation>
    <scope>NUCLEOTIDE SEQUENCE</scope>
    <source>
        <strain evidence="5">ATCC 50377</strain>
    </source>
</reference>
<dbReference type="Proteomes" id="UP000018208">
    <property type="component" value="Unassembled WGS sequence"/>
</dbReference>
<name>V6LAZ2_9EUKA</name>
<dbReference type="GO" id="GO:0006412">
    <property type="term" value="P:translation"/>
    <property type="evidence" value="ECO:0007669"/>
    <property type="project" value="InterPro"/>
</dbReference>
<dbReference type="VEuPathDB" id="GiardiaDB:SS50377_28544"/>
<reference evidence="5" key="2">
    <citation type="submission" date="2020-12" db="EMBL/GenBank/DDBJ databases">
        <title>New Spironucleus salmonicida genome in near-complete chromosomes.</title>
        <authorList>
            <person name="Xu F."/>
            <person name="Kurt Z."/>
            <person name="Jimenez-Gonzalez A."/>
            <person name="Astvaldsson A."/>
            <person name="Andersson J.O."/>
            <person name="Svard S.G."/>
        </authorList>
    </citation>
    <scope>NUCLEOTIDE SEQUENCE</scope>
    <source>
        <strain evidence="5">ATCC 50377</strain>
    </source>
</reference>
<dbReference type="Pfam" id="PF01294">
    <property type="entry name" value="Ribosomal_L13e"/>
    <property type="match status" value="1"/>
</dbReference>
<comment type="similarity">
    <text evidence="1">Belongs to the eukaryotic ribosomal protein eL13 family.</text>
</comment>
<dbReference type="EMBL" id="AUWU02000009">
    <property type="protein sequence ID" value="KAH0569590.1"/>
    <property type="molecule type" value="Genomic_DNA"/>
</dbReference>
<evidence type="ECO:0000256" key="2">
    <source>
        <dbReference type="ARBA" id="ARBA00022980"/>
    </source>
</evidence>
<evidence type="ECO:0000256" key="1">
    <source>
        <dbReference type="ARBA" id="ARBA00005640"/>
    </source>
</evidence>
<keyword evidence="3" id="KW-0687">Ribonucleoprotein</keyword>
<proteinExistence type="inferred from homology"/>
<dbReference type="AlphaFoldDB" id="V6LAZ2"/>
<dbReference type="HAMAP" id="MF_00499">
    <property type="entry name" value="Ribosomal_eL13"/>
    <property type="match status" value="1"/>
</dbReference>
<dbReference type="OrthoDB" id="10264538at2759"/>
<dbReference type="PANTHER" id="PTHR11722:SF0">
    <property type="entry name" value="LARGE RIBOSOMAL SUBUNIT PROTEIN EL13"/>
    <property type="match status" value="1"/>
</dbReference>
<evidence type="ECO:0000313" key="5">
    <source>
        <dbReference type="EMBL" id="KAH0569590.1"/>
    </source>
</evidence>
<keyword evidence="6" id="KW-1185">Reference proteome</keyword>
<dbReference type="GO" id="GO:0003723">
    <property type="term" value="F:RNA binding"/>
    <property type="evidence" value="ECO:0007669"/>
    <property type="project" value="TreeGrafter"/>
</dbReference>
<evidence type="ECO:0000256" key="3">
    <source>
        <dbReference type="ARBA" id="ARBA00023274"/>
    </source>
</evidence>
<dbReference type="PANTHER" id="PTHR11722">
    <property type="entry name" value="60S RIBOSOMAL PROTEIN L13"/>
    <property type="match status" value="1"/>
</dbReference>
<protein>
    <submittedName>
        <fullName evidence="4">Ribosomal protein L13</fullName>
    </submittedName>
</protein>
<evidence type="ECO:0000313" key="6">
    <source>
        <dbReference type="Proteomes" id="UP000018208"/>
    </source>
</evidence>
<dbReference type="EMBL" id="KI546169">
    <property type="protein sequence ID" value="EST41625.1"/>
    <property type="molecule type" value="Genomic_DNA"/>
</dbReference>
<keyword evidence="2 4" id="KW-0689">Ribosomal protein</keyword>